<keyword evidence="4" id="KW-0804">Transcription</keyword>
<dbReference type="GO" id="GO:0000428">
    <property type="term" value="C:DNA-directed RNA polymerase complex"/>
    <property type="evidence" value="ECO:0007669"/>
    <property type="project" value="UniProtKB-KW"/>
</dbReference>
<evidence type="ECO:0000313" key="8">
    <source>
        <dbReference type="WBParaSite" id="SBAD_0000189101-mRNA-1"/>
    </source>
</evidence>
<proteinExistence type="inferred from homology"/>
<comment type="similarity">
    <text evidence="2">Belongs to the eukaryotic RPA49/POLR1E RNA polymerase subunit family.</text>
</comment>
<accession>A0A183IDV9</accession>
<evidence type="ECO:0000313" key="7">
    <source>
        <dbReference type="Proteomes" id="UP000270296"/>
    </source>
</evidence>
<evidence type="ECO:0000313" key="6">
    <source>
        <dbReference type="EMBL" id="VDO95548.1"/>
    </source>
</evidence>
<organism evidence="8">
    <name type="scientific">Soboliphyme baturini</name>
    <dbReference type="NCBI Taxonomy" id="241478"/>
    <lineage>
        <taxon>Eukaryota</taxon>
        <taxon>Metazoa</taxon>
        <taxon>Ecdysozoa</taxon>
        <taxon>Nematoda</taxon>
        <taxon>Enoplea</taxon>
        <taxon>Dorylaimia</taxon>
        <taxon>Dioctophymatida</taxon>
        <taxon>Dioctophymatoidea</taxon>
        <taxon>Soboliphymatidae</taxon>
        <taxon>Soboliphyme</taxon>
    </lineage>
</organism>
<gene>
    <name evidence="6" type="ORF">SBAD_LOCUS1803</name>
</gene>
<dbReference type="Pfam" id="PF06870">
    <property type="entry name" value="RNA_pol_I_A49"/>
    <property type="match status" value="1"/>
</dbReference>
<name>A0A183IDV9_9BILA</name>
<keyword evidence="5" id="KW-0539">Nucleus</keyword>
<reference evidence="6 7" key="2">
    <citation type="submission" date="2018-11" db="EMBL/GenBank/DDBJ databases">
        <authorList>
            <consortium name="Pathogen Informatics"/>
        </authorList>
    </citation>
    <scope>NUCLEOTIDE SEQUENCE [LARGE SCALE GENOMIC DNA]</scope>
</reference>
<evidence type="ECO:0000256" key="4">
    <source>
        <dbReference type="ARBA" id="ARBA00023163"/>
    </source>
</evidence>
<keyword evidence="3" id="KW-0240">DNA-directed RNA polymerase</keyword>
<reference evidence="8" key="1">
    <citation type="submission" date="2016-06" db="UniProtKB">
        <authorList>
            <consortium name="WormBaseParasite"/>
        </authorList>
    </citation>
    <scope>IDENTIFICATION</scope>
</reference>
<dbReference type="GO" id="GO:0003677">
    <property type="term" value="F:DNA binding"/>
    <property type="evidence" value="ECO:0007669"/>
    <property type="project" value="InterPro"/>
</dbReference>
<protein>
    <submittedName>
        <fullName evidence="8">DOMON domain-containing protein</fullName>
    </submittedName>
</protein>
<dbReference type="AlphaFoldDB" id="A0A183IDV9"/>
<sequence>MHCDRPTSEALRVESLGNCRYRMNVDDDGAELSYTGEAVQDDRNDDYEWVVVAKNRKTQKLACASTTFVSFKPEIRTGDEMRSDLNTDSMTSADRREALTLKFGSRRKIKATRSRKSTRLAEVSKLVAFALLHCRDAECRLNRYCGV</sequence>
<evidence type="ECO:0000256" key="1">
    <source>
        <dbReference type="ARBA" id="ARBA00004604"/>
    </source>
</evidence>
<dbReference type="Proteomes" id="UP000270296">
    <property type="component" value="Unassembled WGS sequence"/>
</dbReference>
<dbReference type="InterPro" id="IPR009668">
    <property type="entry name" value="RNA_pol-assoc_fac_A49-like"/>
</dbReference>
<keyword evidence="7" id="KW-1185">Reference proteome</keyword>
<dbReference type="WBParaSite" id="SBAD_0000189101-mRNA-1">
    <property type="protein sequence ID" value="SBAD_0000189101-mRNA-1"/>
    <property type="gene ID" value="SBAD_0000189101"/>
</dbReference>
<dbReference type="GO" id="GO:0005730">
    <property type="term" value="C:nucleolus"/>
    <property type="evidence" value="ECO:0007669"/>
    <property type="project" value="UniProtKB-SubCell"/>
</dbReference>
<evidence type="ECO:0000256" key="5">
    <source>
        <dbReference type="ARBA" id="ARBA00023242"/>
    </source>
</evidence>
<dbReference type="GO" id="GO:0006351">
    <property type="term" value="P:DNA-templated transcription"/>
    <property type="evidence" value="ECO:0007669"/>
    <property type="project" value="InterPro"/>
</dbReference>
<dbReference type="EMBL" id="UZAM01006959">
    <property type="protein sequence ID" value="VDO95548.1"/>
    <property type="molecule type" value="Genomic_DNA"/>
</dbReference>
<comment type="subcellular location">
    <subcellularLocation>
        <location evidence="1">Nucleus</location>
        <location evidence="1">Nucleolus</location>
    </subcellularLocation>
</comment>
<evidence type="ECO:0000256" key="2">
    <source>
        <dbReference type="ARBA" id="ARBA00009430"/>
    </source>
</evidence>
<evidence type="ECO:0000256" key="3">
    <source>
        <dbReference type="ARBA" id="ARBA00022478"/>
    </source>
</evidence>